<accession>A0A1X3D5Y9</accession>
<dbReference type="Proteomes" id="UP000193303">
    <property type="component" value="Unassembled WGS sequence"/>
</dbReference>
<comment type="caution">
    <text evidence="1">The sequence shown here is derived from an EMBL/GenBank/DDBJ whole genome shotgun (WGS) entry which is preliminary data.</text>
</comment>
<dbReference type="AlphaFoldDB" id="A0A1X3D5Y9"/>
<sequence length="130" mass="15144">MSFGYLIITKYPCSVLTQTRGESFSLIKEKPGLNIYFRFNESHFYTRRIDERETVITDKGMDFFRRVYKANQGRFLFADILLLNREDVADFAKIALKQLAEKSVKVIQSEEGLKINLRQAYFIEVNDVGG</sequence>
<name>A0A1X3D5Y9_9NEIS</name>
<dbReference type="OrthoDB" id="8607325at2"/>
<evidence type="ECO:0000313" key="1">
    <source>
        <dbReference type="EMBL" id="OSI15124.1"/>
    </source>
</evidence>
<reference evidence="2" key="1">
    <citation type="submission" date="2017-01" db="EMBL/GenBank/DDBJ databases">
        <authorList>
            <person name="Mah S.A."/>
            <person name="Swanson W.J."/>
            <person name="Moy G.W."/>
            <person name="Vacquier V.D."/>
        </authorList>
    </citation>
    <scope>NUCLEOTIDE SEQUENCE [LARGE SCALE GENOMIC DNA]</scope>
    <source>
        <strain evidence="2">124861</strain>
    </source>
</reference>
<dbReference type="STRING" id="1931275.BV914_03610"/>
<dbReference type="EMBL" id="MTAB01000051">
    <property type="protein sequence ID" value="OSI15124.1"/>
    <property type="molecule type" value="Genomic_DNA"/>
</dbReference>
<protein>
    <submittedName>
        <fullName evidence="1">Uncharacterized protein</fullName>
    </submittedName>
</protein>
<proteinExistence type="predicted"/>
<evidence type="ECO:0000313" key="2">
    <source>
        <dbReference type="Proteomes" id="UP000193303"/>
    </source>
</evidence>
<gene>
    <name evidence="1" type="ORF">BV912_12195</name>
</gene>
<organism evidence="1 2">
    <name type="scientific">Neisseria dumasiana</name>
    <dbReference type="NCBI Taxonomy" id="1931275"/>
    <lineage>
        <taxon>Bacteria</taxon>
        <taxon>Pseudomonadati</taxon>
        <taxon>Pseudomonadota</taxon>
        <taxon>Betaproteobacteria</taxon>
        <taxon>Neisseriales</taxon>
        <taxon>Neisseriaceae</taxon>
        <taxon>Neisseria</taxon>
    </lineage>
</organism>
<dbReference type="RefSeq" id="WP_085360857.1">
    <property type="nucleotide sequence ID" value="NZ_MTAB01000051.1"/>
</dbReference>